<protein>
    <recommendedName>
        <fullName evidence="1">CRAL-TRIO domain-containing protein</fullName>
    </recommendedName>
</protein>
<evidence type="ECO:0000259" key="1">
    <source>
        <dbReference type="PROSITE" id="PS50191"/>
    </source>
</evidence>
<dbReference type="InterPro" id="IPR052578">
    <property type="entry name" value="PI_Transfer_CRAL-TRIO"/>
</dbReference>
<reference evidence="2 3" key="1">
    <citation type="journal article" date="2018" name="Nat. Genet.">
        <title>Extensive intraspecific gene order and gene structural variations between Mo17 and other maize genomes.</title>
        <authorList>
            <person name="Sun S."/>
            <person name="Zhou Y."/>
            <person name="Chen J."/>
            <person name="Shi J."/>
            <person name="Zhao H."/>
            <person name="Zhao H."/>
            <person name="Song W."/>
            <person name="Zhang M."/>
            <person name="Cui Y."/>
            <person name="Dong X."/>
            <person name="Liu H."/>
            <person name="Ma X."/>
            <person name="Jiao Y."/>
            <person name="Wang B."/>
            <person name="Wei X."/>
            <person name="Stein J.C."/>
            <person name="Glaubitz J.C."/>
            <person name="Lu F."/>
            <person name="Yu G."/>
            <person name="Liang C."/>
            <person name="Fengler K."/>
            <person name="Li B."/>
            <person name="Rafalski A."/>
            <person name="Schnable P.S."/>
            <person name="Ware D.H."/>
            <person name="Buckler E.S."/>
            <person name="Lai J."/>
        </authorList>
    </citation>
    <scope>NUCLEOTIDE SEQUENCE [LARGE SCALE GENOMIC DNA]</scope>
    <source>
        <strain evidence="3">cv. Missouri 17</strain>
        <tissue evidence="2">Seedling</tissue>
    </source>
</reference>
<dbReference type="Gene3D" id="3.40.525.10">
    <property type="entry name" value="CRAL-TRIO lipid binding domain"/>
    <property type="match status" value="1"/>
</dbReference>
<comment type="caution">
    <text evidence="2">The sequence shown here is derived from an EMBL/GenBank/DDBJ whole genome shotgun (WGS) entry which is preliminary data.</text>
</comment>
<dbReference type="SUPFAM" id="SSF52087">
    <property type="entry name" value="CRAL/TRIO domain"/>
    <property type="match status" value="1"/>
</dbReference>
<dbReference type="PANTHER" id="PTHR45824:SF22">
    <property type="entry name" value="SEC14P-LIKE PHOSPHATIDYLINOSITOL TRANSFER FAMILY PROTEIN"/>
    <property type="match status" value="1"/>
</dbReference>
<feature type="domain" description="CRAL-TRIO" evidence="1">
    <location>
        <begin position="1"/>
        <end position="110"/>
    </location>
</feature>
<dbReference type="InterPro" id="IPR001251">
    <property type="entry name" value="CRAL-TRIO_dom"/>
</dbReference>
<dbReference type="Pfam" id="PF00650">
    <property type="entry name" value="CRAL_TRIO"/>
    <property type="match status" value="1"/>
</dbReference>
<dbReference type="CDD" id="cd00170">
    <property type="entry name" value="SEC14"/>
    <property type="match status" value="1"/>
</dbReference>
<sequence length="116" mass="13555">MANVVPVKTARETVNILQNHYHERLATAFLFNPPKVFQAFWKVVKYFFYLRTIDKVKSYLGENMPPILILKMLISKNQSKVTKHHSRVIHKYIDPEVLPIEFGGKSSVVYNYETLS</sequence>
<dbReference type="PANTHER" id="PTHR45824">
    <property type="entry name" value="GH16843P"/>
    <property type="match status" value="1"/>
</dbReference>
<dbReference type="Proteomes" id="UP000251960">
    <property type="component" value="Chromosome 5"/>
</dbReference>
<proteinExistence type="predicted"/>
<evidence type="ECO:0000313" key="2">
    <source>
        <dbReference type="EMBL" id="PWZ22942.1"/>
    </source>
</evidence>
<dbReference type="AlphaFoldDB" id="A0A3L6EPD9"/>
<gene>
    <name evidence="2" type="ORF">Zm00014a_004277</name>
</gene>
<evidence type="ECO:0000313" key="3">
    <source>
        <dbReference type="Proteomes" id="UP000251960"/>
    </source>
</evidence>
<organism evidence="2 3">
    <name type="scientific">Zea mays</name>
    <name type="common">Maize</name>
    <dbReference type="NCBI Taxonomy" id="4577"/>
    <lineage>
        <taxon>Eukaryota</taxon>
        <taxon>Viridiplantae</taxon>
        <taxon>Streptophyta</taxon>
        <taxon>Embryophyta</taxon>
        <taxon>Tracheophyta</taxon>
        <taxon>Spermatophyta</taxon>
        <taxon>Magnoliopsida</taxon>
        <taxon>Liliopsida</taxon>
        <taxon>Poales</taxon>
        <taxon>Poaceae</taxon>
        <taxon>PACMAD clade</taxon>
        <taxon>Panicoideae</taxon>
        <taxon>Andropogonodae</taxon>
        <taxon>Andropogoneae</taxon>
        <taxon>Tripsacinae</taxon>
        <taxon>Zea</taxon>
    </lineage>
</organism>
<name>A0A3L6EPD9_MAIZE</name>
<dbReference type="PROSITE" id="PS50191">
    <property type="entry name" value="CRAL_TRIO"/>
    <property type="match status" value="1"/>
</dbReference>
<accession>A0A3L6EPD9</accession>
<dbReference type="EMBL" id="NCVQ01000006">
    <property type="protein sequence ID" value="PWZ22942.1"/>
    <property type="molecule type" value="Genomic_DNA"/>
</dbReference>
<dbReference type="InterPro" id="IPR036865">
    <property type="entry name" value="CRAL-TRIO_dom_sf"/>
</dbReference>